<evidence type="ECO:0000313" key="2">
    <source>
        <dbReference type="EMBL" id="KAG0688968.1"/>
    </source>
</evidence>
<evidence type="ECO:0000256" key="1">
    <source>
        <dbReference type="SAM" id="MobiDB-lite"/>
    </source>
</evidence>
<dbReference type="AlphaFoldDB" id="A0A9P7BH25"/>
<gene>
    <name evidence="2" type="ORF">C6P40_000306</name>
</gene>
<protein>
    <submittedName>
        <fullName evidence="2">Uncharacterized protein</fullName>
    </submittedName>
</protein>
<organism evidence="2 3">
    <name type="scientific">Pichia californica</name>
    <dbReference type="NCBI Taxonomy" id="460514"/>
    <lineage>
        <taxon>Eukaryota</taxon>
        <taxon>Fungi</taxon>
        <taxon>Dikarya</taxon>
        <taxon>Ascomycota</taxon>
        <taxon>Saccharomycotina</taxon>
        <taxon>Pichiomycetes</taxon>
        <taxon>Pichiales</taxon>
        <taxon>Pichiaceae</taxon>
        <taxon>Pichia</taxon>
    </lineage>
</organism>
<feature type="compositionally biased region" description="Basic and acidic residues" evidence="1">
    <location>
        <begin position="141"/>
        <end position="150"/>
    </location>
</feature>
<comment type="caution">
    <text evidence="2">The sequence shown here is derived from an EMBL/GenBank/DDBJ whole genome shotgun (WGS) entry which is preliminary data.</text>
</comment>
<feature type="region of interest" description="Disordered" evidence="1">
    <location>
        <begin position="1"/>
        <end position="43"/>
    </location>
</feature>
<feature type="compositionally biased region" description="Basic residues" evidence="1">
    <location>
        <begin position="126"/>
        <end position="140"/>
    </location>
</feature>
<sequence length="175" mass="19814">MSNGSLSSRVKNMKFMQSAGDKQRKQEIDSAEKDETKKLKDLSEWSLPVNKKTLRVIKSKSNKIKKVGYSTINAMGPVIISQNLSDGTLGRMTLSKKTEDQKPEINGVTEENEEIFNDDEESTKSEKKKSKKSKKSKKKSKLMDDFKATSDDDFDPTEVDVTSKSLLELWKAKKK</sequence>
<dbReference type="EMBL" id="PUHW01000110">
    <property type="protein sequence ID" value="KAG0688968.1"/>
    <property type="molecule type" value="Genomic_DNA"/>
</dbReference>
<dbReference type="Pfam" id="PF10175">
    <property type="entry name" value="MPP6"/>
    <property type="match status" value="1"/>
</dbReference>
<feature type="compositionally biased region" description="Basic and acidic residues" evidence="1">
    <location>
        <begin position="21"/>
        <end position="43"/>
    </location>
</feature>
<feature type="compositionally biased region" description="Acidic residues" evidence="1">
    <location>
        <begin position="110"/>
        <end position="121"/>
    </location>
</feature>
<keyword evidence="3" id="KW-1185">Reference proteome</keyword>
<dbReference type="OrthoDB" id="4084022at2759"/>
<accession>A0A9P7BH25</accession>
<reference evidence="2" key="1">
    <citation type="submission" date="2020-11" db="EMBL/GenBank/DDBJ databases">
        <title>Kefir isolates.</title>
        <authorList>
            <person name="Marcisauskas S."/>
            <person name="Kim Y."/>
            <person name="Blasche S."/>
        </authorList>
    </citation>
    <scope>NUCLEOTIDE SEQUENCE</scope>
    <source>
        <strain evidence="2">Olga-1</strain>
    </source>
</reference>
<dbReference type="Proteomes" id="UP000697127">
    <property type="component" value="Unassembled WGS sequence"/>
</dbReference>
<proteinExistence type="predicted"/>
<evidence type="ECO:0000313" key="3">
    <source>
        <dbReference type="Proteomes" id="UP000697127"/>
    </source>
</evidence>
<name>A0A9P7BH25_9ASCO</name>
<feature type="compositionally biased region" description="Polar residues" evidence="1">
    <location>
        <begin position="1"/>
        <end position="10"/>
    </location>
</feature>
<feature type="region of interest" description="Disordered" evidence="1">
    <location>
        <begin position="84"/>
        <end position="158"/>
    </location>
</feature>